<accession>K0S1U6</accession>
<gene>
    <name evidence="2" type="ORF">THAOC_21113</name>
</gene>
<feature type="compositionally biased region" description="Polar residues" evidence="1">
    <location>
        <begin position="120"/>
        <end position="129"/>
    </location>
</feature>
<feature type="compositionally biased region" description="Basic and acidic residues" evidence="1">
    <location>
        <begin position="89"/>
        <end position="104"/>
    </location>
</feature>
<sequence length="215" mass="23408">ITIKESIQDAIETALSLTEKADGNSSTSDEESDVSSEDKVEVPHSINIPLALKKTRGISMVISSSRRSRGRDGRIAARSLFSKMSKAKPILDKSSRSRSRDRARGRGSSKSVSPRRPMSSMKSIRSTATKNKDPMSAPRKIHEIVPEDVTAVNSPKTSDVDCNNKANKINAISLLATIFYVADGLCCNGFGLCCNGFAIYKRPSMSEISRELPIE</sequence>
<protein>
    <submittedName>
        <fullName evidence="2">Uncharacterized protein</fullName>
    </submittedName>
</protein>
<name>K0S1U6_THAOC</name>
<dbReference type="AlphaFoldDB" id="K0S1U6"/>
<feature type="region of interest" description="Disordered" evidence="1">
    <location>
        <begin position="17"/>
        <end position="42"/>
    </location>
</feature>
<dbReference type="Proteomes" id="UP000266841">
    <property type="component" value="Unassembled WGS sequence"/>
</dbReference>
<dbReference type="EMBL" id="AGNL01024333">
    <property type="protein sequence ID" value="EJK58734.1"/>
    <property type="molecule type" value="Genomic_DNA"/>
</dbReference>
<feature type="region of interest" description="Disordered" evidence="1">
    <location>
        <begin position="86"/>
        <end position="137"/>
    </location>
</feature>
<organism evidence="2 3">
    <name type="scientific">Thalassiosira oceanica</name>
    <name type="common">Marine diatom</name>
    <dbReference type="NCBI Taxonomy" id="159749"/>
    <lineage>
        <taxon>Eukaryota</taxon>
        <taxon>Sar</taxon>
        <taxon>Stramenopiles</taxon>
        <taxon>Ochrophyta</taxon>
        <taxon>Bacillariophyta</taxon>
        <taxon>Coscinodiscophyceae</taxon>
        <taxon>Thalassiosirophycidae</taxon>
        <taxon>Thalassiosirales</taxon>
        <taxon>Thalassiosiraceae</taxon>
        <taxon>Thalassiosira</taxon>
    </lineage>
</organism>
<evidence type="ECO:0000313" key="3">
    <source>
        <dbReference type="Proteomes" id="UP000266841"/>
    </source>
</evidence>
<evidence type="ECO:0000256" key="1">
    <source>
        <dbReference type="SAM" id="MobiDB-lite"/>
    </source>
</evidence>
<reference evidence="2 3" key="1">
    <citation type="journal article" date="2012" name="Genome Biol.">
        <title>Genome and low-iron response of an oceanic diatom adapted to chronic iron limitation.</title>
        <authorList>
            <person name="Lommer M."/>
            <person name="Specht M."/>
            <person name="Roy A.S."/>
            <person name="Kraemer L."/>
            <person name="Andreson R."/>
            <person name="Gutowska M.A."/>
            <person name="Wolf J."/>
            <person name="Bergner S.V."/>
            <person name="Schilhabel M.B."/>
            <person name="Klostermeier U.C."/>
            <person name="Beiko R.G."/>
            <person name="Rosenstiel P."/>
            <person name="Hippler M."/>
            <person name="Laroche J."/>
        </authorList>
    </citation>
    <scope>NUCLEOTIDE SEQUENCE [LARGE SCALE GENOMIC DNA]</scope>
    <source>
        <strain evidence="2 3">CCMP1005</strain>
    </source>
</reference>
<evidence type="ECO:0000313" key="2">
    <source>
        <dbReference type="EMBL" id="EJK58734.1"/>
    </source>
</evidence>
<keyword evidence="3" id="KW-1185">Reference proteome</keyword>
<comment type="caution">
    <text evidence="2">The sequence shown here is derived from an EMBL/GenBank/DDBJ whole genome shotgun (WGS) entry which is preliminary data.</text>
</comment>
<feature type="non-terminal residue" evidence="2">
    <location>
        <position position="1"/>
    </location>
</feature>
<proteinExistence type="predicted"/>